<name>A0A3L6T1C3_PANMI</name>
<feature type="compositionally biased region" description="Polar residues" evidence="1">
    <location>
        <begin position="152"/>
        <end position="162"/>
    </location>
</feature>
<feature type="region of interest" description="Disordered" evidence="1">
    <location>
        <begin position="226"/>
        <end position="250"/>
    </location>
</feature>
<dbReference type="PANTHER" id="PTHR33416">
    <property type="entry name" value="NUCLEAR PORE COMPLEX PROTEIN NUP1"/>
    <property type="match status" value="1"/>
</dbReference>
<dbReference type="OrthoDB" id="653468at2759"/>
<feature type="compositionally biased region" description="Low complexity" evidence="1">
    <location>
        <begin position="1044"/>
        <end position="1059"/>
    </location>
</feature>
<feature type="region of interest" description="Disordered" evidence="1">
    <location>
        <begin position="89"/>
        <end position="168"/>
    </location>
</feature>
<proteinExistence type="predicted"/>
<feature type="region of interest" description="Disordered" evidence="1">
    <location>
        <begin position="1027"/>
        <end position="1105"/>
    </location>
</feature>
<protein>
    <submittedName>
        <fullName evidence="2">Nuclear pore complex protein NUP1</fullName>
    </submittedName>
</protein>
<feature type="compositionally biased region" description="Polar residues" evidence="1">
    <location>
        <begin position="616"/>
        <end position="639"/>
    </location>
</feature>
<gene>
    <name evidence="2" type="ORF">C2845_PM05G18550</name>
</gene>
<dbReference type="EMBL" id="PQIB02000003">
    <property type="protein sequence ID" value="RLN29761.1"/>
    <property type="molecule type" value="Genomic_DNA"/>
</dbReference>
<keyword evidence="3" id="KW-1185">Reference proteome</keyword>
<sequence>MRLERMKFLTFGWRENKKASQIMEKIGMNSPHPRAKSKNTRREENRMPLEQGGRRGIKRPGNLVPGGGWFSRIIAAGASRVLPSLFRKPAPQLTAPAPPPPPTEPLEEPPSRVWLPEPRPEALDAPTSSLPLPLEDDLPGDEENSEAIANDNLCTQDRQSSAKGKEDMLRNCENRRAMDLEELLKQKTFTRQVSGISVQDLSLKRPWSEFEHLSKLLWSRTIGSSSLKPEDGSIRKKPISEQENGSRHSSLPVDFSITTYSVADHVASPAEIAKAYMGSKSSKGSPLRLRLHDPSMPIKSMEASMIQKAKPPTIPLLQSSRLQNSKTYDRLESNYTTPNRSAIYKMSSSPYFKSGVSPKDLFTTVSSPCQTPSSVHTFGRQVLKRKSSAIQNEIVSVGPVRRVHQRFNRTSPLLETRPGYRRYLGGHGSKLDEGSEQLARTQKRRCLDKVGDATLGSLEDKAQVNSFGQAPVQSAEMAAKILKQLDTLIPVQKENKSELKQKHGNVMDFGNLISPEKEASKQSIQLGPPSVKDTPAAVIEKTVDATSNKSDSEMAPTALLRNHPPNLVLSSENERNKMSIPSNGFTFPVQAGLGAHSLAPPTPRLASPPILPVEKQQPSAVLSATTSMESHSRISQSLKEGSMLRKVDDKLSADNKLMPSKNSGQGASFTSNPVFNVVNSKPTSLSNGPGHVSNSSVSATQPSNGSSNSASFQFAGSTISTTASKSTQSSSTGGSFTFSNTGVGSSAASNLFVSTPSQSVVPPSLASSGSSSTPFGFSPLFGTASSSAALDKSKAVSSSTPFNFSQQFGTASSSATQDKSKTVSSSTPFSFSQQLGIASSSAAQDKSKAVGSSTPPFGFSQQYGTASSSTAQDISKVVSAEPTVLFGNQNNLSFKSSEVLNNGSSQSFADSQFGSAPLCSSPFNASSVFPWAAGSGSTCVAATAPPSSATSSGFGSSSASPMFGSQLTTSVPSSFGLPNTGPATSLFSPTPSTVFSFTSSTPSIPNPSPTTPFGGPTLQINGDIAADRSGSPFPTTSPFGLPISSSSTPTFSTPATEFASNTSSSPGIFGFGQQSQASSGGFSMRPGGGGNDKSGRRIIRVKKRK</sequence>
<feature type="region of interest" description="Disordered" evidence="1">
    <location>
        <begin position="680"/>
        <end position="711"/>
    </location>
</feature>
<feature type="compositionally biased region" description="Acidic residues" evidence="1">
    <location>
        <begin position="134"/>
        <end position="145"/>
    </location>
</feature>
<organism evidence="2 3">
    <name type="scientific">Panicum miliaceum</name>
    <name type="common">Proso millet</name>
    <name type="synonym">Broomcorn millet</name>
    <dbReference type="NCBI Taxonomy" id="4540"/>
    <lineage>
        <taxon>Eukaryota</taxon>
        <taxon>Viridiplantae</taxon>
        <taxon>Streptophyta</taxon>
        <taxon>Embryophyta</taxon>
        <taxon>Tracheophyta</taxon>
        <taxon>Spermatophyta</taxon>
        <taxon>Magnoliopsida</taxon>
        <taxon>Liliopsida</taxon>
        <taxon>Poales</taxon>
        <taxon>Poaceae</taxon>
        <taxon>PACMAD clade</taxon>
        <taxon>Panicoideae</taxon>
        <taxon>Panicodae</taxon>
        <taxon>Paniceae</taxon>
        <taxon>Panicinae</taxon>
        <taxon>Panicum</taxon>
        <taxon>Panicum sect. Panicum</taxon>
    </lineage>
</organism>
<feature type="region of interest" description="Disordered" evidence="1">
    <location>
        <begin position="22"/>
        <end position="61"/>
    </location>
</feature>
<reference evidence="3" key="1">
    <citation type="journal article" date="2019" name="Nat. Commun.">
        <title>The genome of broomcorn millet.</title>
        <authorList>
            <person name="Zou C."/>
            <person name="Miki D."/>
            <person name="Li D."/>
            <person name="Tang Q."/>
            <person name="Xiao L."/>
            <person name="Rajput S."/>
            <person name="Deng P."/>
            <person name="Jia W."/>
            <person name="Huang R."/>
            <person name="Zhang M."/>
            <person name="Sun Y."/>
            <person name="Hu J."/>
            <person name="Fu X."/>
            <person name="Schnable P.S."/>
            <person name="Li F."/>
            <person name="Zhang H."/>
            <person name="Feng B."/>
            <person name="Zhu X."/>
            <person name="Liu R."/>
            <person name="Schnable J.C."/>
            <person name="Zhu J.-K."/>
            <person name="Zhang H."/>
        </authorList>
    </citation>
    <scope>NUCLEOTIDE SEQUENCE [LARGE SCALE GENOMIC DNA]</scope>
</reference>
<comment type="caution">
    <text evidence="2">The sequence shown here is derived from an EMBL/GenBank/DDBJ whole genome shotgun (WGS) entry which is preliminary data.</text>
</comment>
<feature type="compositionally biased region" description="Low complexity" evidence="1">
    <location>
        <begin position="1071"/>
        <end position="1085"/>
    </location>
</feature>
<evidence type="ECO:0000256" key="1">
    <source>
        <dbReference type="SAM" id="MobiDB-lite"/>
    </source>
</evidence>
<dbReference type="GO" id="GO:0005635">
    <property type="term" value="C:nuclear envelope"/>
    <property type="evidence" value="ECO:0007669"/>
    <property type="project" value="TreeGrafter"/>
</dbReference>
<dbReference type="PANTHER" id="PTHR33416:SF16">
    <property type="entry name" value="NUCLEAR PORE COMPLEX PROTEIN NUP1"/>
    <property type="match status" value="1"/>
</dbReference>
<dbReference type="STRING" id="4540.A0A3L6T1C3"/>
<dbReference type="GO" id="GO:0071763">
    <property type="term" value="P:nuclear membrane organization"/>
    <property type="evidence" value="ECO:0007669"/>
    <property type="project" value="TreeGrafter"/>
</dbReference>
<feature type="compositionally biased region" description="Basic and acidic residues" evidence="1">
    <location>
        <begin position="228"/>
        <end position="246"/>
    </location>
</feature>
<feature type="compositionally biased region" description="Basic residues" evidence="1">
    <location>
        <begin position="1096"/>
        <end position="1105"/>
    </location>
</feature>
<evidence type="ECO:0000313" key="2">
    <source>
        <dbReference type="EMBL" id="RLN29761.1"/>
    </source>
</evidence>
<dbReference type="AlphaFoldDB" id="A0A3L6T1C3"/>
<feature type="region of interest" description="Disordered" evidence="1">
    <location>
        <begin position="616"/>
        <end position="643"/>
    </location>
</feature>
<evidence type="ECO:0000313" key="3">
    <source>
        <dbReference type="Proteomes" id="UP000275267"/>
    </source>
</evidence>
<dbReference type="Proteomes" id="UP000275267">
    <property type="component" value="Unassembled WGS sequence"/>
</dbReference>
<accession>A0A3L6T1C3</accession>